<dbReference type="KEGG" id="tbl:TBLA_0I03320"/>
<name>I2H9D5_HENB6</name>
<accession>I2H9D5</accession>
<dbReference type="Proteomes" id="UP000002866">
    <property type="component" value="Chromosome 9"/>
</dbReference>
<dbReference type="InParanoid" id="I2H9D5"/>
<feature type="compositionally biased region" description="Polar residues" evidence="1">
    <location>
        <begin position="132"/>
        <end position="156"/>
    </location>
</feature>
<feature type="compositionally biased region" description="Basic and acidic residues" evidence="1">
    <location>
        <begin position="7"/>
        <end position="28"/>
    </location>
</feature>
<sequence length="196" mass="21836">MDYASQKNDRRRQFQERRSLKARHETPTARKHRLQNSAQNNEELVPQEVLLPSNESRYEELGQLGDSLEDSEQAEHLRTRARDAAAAAEARSLELTTNSTHRSVPAKKQLAQLDTADLNNILQKGMSEGANAKSNRSVNTSANVNTSTDADDGVTTSTTRNTQKIISPSYGPSRTFYKLTQLLPSLIQISKTIKIS</sequence>
<protein>
    <submittedName>
        <fullName evidence="2">Uncharacterized protein</fullName>
    </submittedName>
</protein>
<dbReference type="EMBL" id="HE806324">
    <property type="protein sequence ID" value="CCH62987.1"/>
    <property type="molecule type" value="Genomic_DNA"/>
</dbReference>
<dbReference type="Pfam" id="PF17322">
    <property type="entry name" value="DUF5364"/>
    <property type="match status" value="1"/>
</dbReference>
<gene>
    <name evidence="2" type="primary">TBLA0I03320</name>
    <name evidence="2" type="ORF">TBLA_0I03320</name>
</gene>
<dbReference type="FunCoup" id="I2H9D5">
    <property type="interactions" value="32"/>
</dbReference>
<dbReference type="InterPro" id="IPR035303">
    <property type="entry name" value="DUF5364"/>
</dbReference>
<keyword evidence="3" id="KW-1185">Reference proteome</keyword>
<organism evidence="2 3">
    <name type="scientific">Henningerozyma blattae (strain ATCC 34711 / CBS 6284 / DSM 70876 / NBRC 10599 / NRRL Y-10934 / UCD 77-7)</name>
    <name type="common">Yeast</name>
    <name type="synonym">Tetrapisispora blattae</name>
    <dbReference type="NCBI Taxonomy" id="1071380"/>
    <lineage>
        <taxon>Eukaryota</taxon>
        <taxon>Fungi</taxon>
        <taxon>Dikarya</taxon>
        <taxon>Ascomycota</taxon>
        <taxon>Saccharomycotina</taxon>
        <taxon>Saccharomycetes</taxon>
        <taxon>Saccharomycetales</taxon>
        <taxon>Saccharomycetaceae</taxon>
        <taxon>Henningerozyma</taxon>
    </lineage>
</organism>
<proteinExistence type="predicted"/>
<feature type="region of interest" description="Disordered" evidence="1">
    <location>
        <begin position="1"/>
        <end position="45"/>
    </location>
</feature>
<evidence type="ECO:0000313" key="2">
    <source>
        <dbReference type="EMBL" id="CCH62987.1"/>
    </source>
</evidence>
<dbReference type="AlphaFoldDB" id="I2H9D5"/>
<dbReference type="GeneID" id="14498164"/>
<evidence type="ECO:0000256" key="1">
    <source>
        <dbReference type="SAM" id="MobiDB-lite"/>
    </source>
</evidence>
<dbReference type="HOGENOM" id="CLU_1391067_0_0_1"/>
<feature type="region of interest" description="Disordered" evidence="1">
    <location>
        <begin position="128"/>
        <end position="156"/>
    </location>
</feature>
<reference evidence="2 3" key="1">
    <citation type="journal article" date="2011" name="Proc. Natl. Acad. Sci. U.S.A.">
        <title>Evolutionary erosion of yeast sex chromosomes by mating-type switching accidents.</title>
        <authorList>
            <person name="Gordon J.L."/>
            <person name="Armisen D."/>
            <person name="Proux-Wera E."/>
            <person name="Oheigeartaigh S.S."/>
            <person name="Byrne K.P."/>
            <person name="Wolfe K.H."/>
        </authorList>
    </citation>
    <scope>NUCLEOTIDE SEQUENCE [LARGE SCALE GENOMIC DNA]</scope>
    <source>
        <strain evidence="3">ATCC 34711 / CBS 6284 / DSM 70876 / NBRC 10599 / NRRL Y-10934 / UCD 77-7</strain>
    </source>
</reference>
<evidence type="ECO:0000313" key="3">
    <source>
        <dbReference type="Proteomes" id="UP000002866"/>
    </source>
</evidence>
<dbReference type="RefSeq" id="XP_004182506.1">
    <property type="nucleotide sequence ID" value="XM_004182458.1"/>
</dbReference>